<organism evidence="1 2">
    <name type="scientific">Gymnopilus junonius</name>
    <name type="common">Spectacular rustgill mushroom</name>
    <name type="synonym">Gymnopilus spectabilis subsp. junonius</name>
    <dbReference type="NCBI Taxonomy" id="109634"/>
    <lineage>
        <taxon>Eukaryota</taxon>
        <taxon>Fungi</taxon>
        <taxon>Dikarya</taxon>
        <taxon>Basidiomycota</taxon>
        <taxon>Agaricomycotina</taxon>
        <taxon>Agaricomycetes</taxon>
        <taxon>Agaricomycetidae</taxon>
        <taxon>Agaricales</taxon>
        <taxon>Agaricineae</taxon>
        <taxon>Hymenogastraceae</taxon>
        <taxon>Gymnopilus</taxon>
    </lineage>
</organism>
<protein>
    <submittedName>
        <fullName evidence="1">Uncharacterized protein</fullName>
    </submittedName>
</protein>
<dbReference type="AlphaFoldDB" id="A0A9P5NPI2"/>
<proteinExistence type="predicted"/>
<comment type="caution">
    <text evidence="1">The sequence shown here is derived from an EMBL/GenBank/DDBJ whole genome shotgun (WGS) entry which is preliminary data.</text>
</comment>
<dbReference type="OrthoDB" id="2995895at2759"/>
<reference evidence="1" key="1">
    <citation type="submission" date="2020-11" db="EMBL/GenBank/DDBJ databases">
        <authorList>
            <consortium name="DOE Joint Genome Institute"/>
            <person name="Ahrendt S."/>
            <person name="Riley R."/>
            <person name="Andreopoulos W."/>
            <person name="LaButti K."/>
            <person name="Pangilinan J."/>
            <person name="Ruiz-duenas F.J."/>
            <person name="Barrasa J.M."/>
            <person name="Sanchez-Garcia M."/>
            <person name="Camarero S."/>
            <person name="Miyauchi S."/>
            <person name="Serrano A."/>
            <person name="Linde D."/>
            <person name="Babiker R."/>
            <person name="Drula E."/>
            <person name="Ayuso-Fernandez I."/>
            <person name="Pacheco R."/>
            <person name="Padilla G."/>
            <person name="Ferreira P."/>
            <person name="Barriuso J."/>
            <person name="Kellner H."/>
            <person name="Castanera R."/>
            <person name="Alfaro M."/>
            <person name="Ramirez L."/>
            <person name="Pisabarro A.G."/>
            <person name="Kuo A."/>
            <person name="Tritt A."/>
            <person name="Lipzen A."/>
            <person name="He G."/>
            <person name="Yan M."/>
            <person name="Ng V."/>
            <person name="Cullen D."/>
            <person name="Martin F."/>
            <person name="Rosso M.-N."/>
            <person name="Henrissat B."/>
            <person name="Hibbett D."/>
            <person name="Martinez A.T."/>
            <person name="Grigoriev I.V."/>
        </authorList>
    </citation>
    <scope>NUCLEOTIDE SEQUENCE</scope>
    <source>
        <strain evidence="1">AH 44721</strain>
    </source>
</reference>
<dbReference type="EMBL" id="JADNYJ010000027">
    <property type="protein sequence ID" value="KAF8904061.1"/>
    <property type="molecule type" value="Genomic_DNA"/>
</dbReference>
<gene>
    <name evidence="1" type="ORF">CPB84DRAFT_1773292</name>
</gene>
<keyword evidence="2" id="KW-1185">Reference proteome</keyword>
<sequence length="138" mass="15644">MGISGGTLQSLITSLFMLPRLHRLIFSSPLTSQPFFESSVIWKECARSFRNLGRTKDDFDTLQYAPRSFEECATDLANGCRTLDTITMCAHDVGDLLIKFHDDKSVSARVEREFAGGPVRKVRKARAWGRTVGREEEW</sequence>
<evidence type="ECO:0000313" key="2">
    <source>
        <dbReference type="Proteomes" id="UP000724874"/>
    </source>
</evidence>
<name>A0A9P5NPI2_GYMJU</name>
<evidence type="ECO:0000313" key="1">
    <source>
        <dbReference type="EMBL" id="KAF8904061.1"/>
    </source>
</evidence>
<accession>A0A9P5NPI2</accession>
<dbReference type="Proteomes" id="UP000724874">
    <property type="component" value="Unassembled WGS sequence"/>
</dbReference>